<reference evidence="3" key="2">
    <citation type="submission" date="2016-06" db="UniProtKB">
        <authorList>
            <consortium name="WormBaseParasite"/>
        </authorList>
    </citation>
    <scope>IDENTIFICATION</scope>
</reference>
<evidence type="ECO:0000313" key="3">
    <source>
        <dbReference type="WBParaSite" id="GPLIN_001422300"/>
    </source>
</evidence>
<feature type="region of interest" description="Disordered" evidence="1">
    <location>
        <begin position="459"/>
        <end position="493"/>
    </location>
</feature>
<dbReference type="AlphaFoldDB" id="A0A183CMW6"/>
<protein>
    <submittedName>
        <fullName evidence="3">DRBM domain-containing protein</fullName>
    </submittedName>
</protein>
<feature type="region of interest" description="Disordered" evidence="1">
    <location>
        <begin position="295"/>
        <end position="325"/>
    </location>
</feature>
<keyword evidence="2" id="KW-1185">Reference proteome</keyword>
<feature type="compositionally biased region" description="Basic and acidic residues" evidence="1">
    <location>
        <begin position="305"/>
        <end position="316"/>
    </location>
</feature>
<feature type="region of interest" description="Disordered" evidence="1">
    <location>
        <begin position="1"/>
        <end position="52"/>
    </location>
</feature>
<dbReference type="Proteomes" id="UP000050741">
    <property type="component" value="Unassembled WGS sequence"/>
</dbReference>
<feature type="compositionally biased region" description="Polar residues" evidence="1">
    <location>
        <begin position="12"/>
        <end position="22"/>
    </location>
</feature>
<sequence>MPVKLGVAATDHPSSTQGSLQGIQREARSSSSAFARPLFTSPERKERTPNVSLPADIDMDVFKGPIPGRSWKQDCAKRDQYLHGYALGHRAHLISLLRNLVREMSIFKVEADLQEARRRGVGLCVDPNAMGWWHAKDDGWTGLALTSAPVSKRYAKRAALIKEEQMMEESFGFSNNLRAARSALLETHRPFECHNAPHGVEPIAKEKPKSQLRRPMSTIVQKPTNEWMVVVNGKFRGGADDNVTPKSDKVSVAQKKAKFGNNIVHRNTYANWWKKFETGNFVLSQRGRPLLATPVTPVTTKTKRSGTDRQLSKPDDAPQTPTDLKSPLAKMHFFADDQTGMVTPKNQSVVNEAQQVPDVGLDNYEDATDQNAFTDAAQQELAESLGITKKPKSQLRRPMSTIVQKPTNEWMVVVNGKFRGGADDNVTPKSDKVSVAAKEVQHQYLLGLFRQVPRNRPMLATPVTPVTTKTKRSGTDRQLSKPNDAPQTPTDLKSPLAKMHFFADDQTGMVTPQNESVVNEAQQVPDVGLDNYEDATDQNAFTDAAQQELAESLGITSQLLAEGQALMTDKNAHPQLHQ</sequence>
<feature type="compositionally biased region" description="Polar residues" evidence="1">
    <location>
        <begin position="480"/>
        <end position="491"/>
    </location>
</feature>
<accession>A0A183CMW6</accession>
<name>A0A183CMW6_GLOPA</name>
<organism evidence="2 3">
    <name type="scientific">Globodera pallida</name>
    <name type="common">Potato cyst nematode worm</name>
    <name type="synonym">Heterodera pallida</name>
    <dbReference type="NCBI Taxonomy" id="36090"/>
    <lineage>
        <taxon>Eukaryota</taxon>
        <taxon>Metazoa</taxon>
        <taxon>Ecdysozoa</taxon>
        <taxon>Nematoda</taxon>
        <taxon>Chromadorea</taxon>
        <taxon>Rhabditida</taxon>
        <taxon>Tylenchina</taxon>
        <taxon>Tylenchomorpha</taxon>
        <taxon>Tylenchoidea</taxon>
        <taxon>Heteroderidae</taxon>
        <taxon>Heteroderinae</taxon>
        <taxon>Globodera</taxon>
    </lineage>
</organism>
<evidence type="ECO:0000256" key="1">
    <source>
        <dbReference type="SAM" id="MobiDB-lite"/>
    </source>
</evidence>
<proteinExistence type="predicted"/>
<reference evidence="2" key="1">
    <citation type="submission" date="2014-05" db="EMBL/GenBank/DDBJ databases">
        <title>The genome and life-stage specific transcriptomes of Globodera pallida elucidate key aspects of plant parasitism by a cyst nematode.</title>
        <authorList>
            <person name="Cotton J.A."/>
            <person name="Lilley C.J."/>
            <person name="Jones L.M."/>
            <person name="Kikuchi T."/>
            <person name="Reid A.J."/>
            <person name="Thorpe P."/>
            <person name="Tsai I.J."/>
            <person name="Beasley H."/>
            <person name="Blok V."/>
            <person name="Cock P.J.A."/>
            <person name="Van den Akker S.E."/>
            <person name="Holroyd N."/>
            <person name="Hunt M."/>
            <person name="Mantelin S."/>
            <person name="Naghra H."/>
            <person name="Pain A."/>
            <person name="Palomares-Rius J.E."/>
            <person name="Zarowiecki M."/>
            <person name="Berriman M."/>
            <person name="Jones J.T."/>
            <person name="Urwin P.E."/>
        </authorList>
    </citation>
    <scope>NUCLEOTIDE SEQUENCE [LARGE SCALE GENOMIC DNA]</scope>
    <source>
        <strain evidence="2">Lindley</strain>
    </source>
</reference>
<dbReference type="WBParaSite" id="GPLIN_001422300">
    <property type="protein sequence ID" value="GPLIN_001422300"/>
    <property type="gene ID" value="GPLIN_001422300"/>
</dbReference>
<evidence type="ECO:0000313" key="2">
    <source>
        <dbReference type="Proteomes" id="UP000050741"/>
    </source>
</evidence>